<dbReference type="InterPro" id="IPR029018">
    <property type="entry name" value="Hex-like_dom2"/>
</dbReference>
<comment type="caution">
    <text evidence="2">The sequence shown here is derived from an EMBL/GenBank/DDBJ whole genome shotgun (WGS) entry which is preliminary data.</text>
</comment>
<gene>
    <name evidence="2" type="ORF">R2363_33230</name>
</gene>
<reference evidence="2 3" key="1">
    <citation type="submission" date="2023-10" db="EMBL/GenBank/DDBJ databases">
        <authorList>
            <person name="Wang X.X."/>
        </authorList>
    </citation>
    <scope>NUCLEOTIDE SEQUENCE [LARGE SCALE GENOMIC DNA]</scope>
    <source>
        <strain evidence="2 3">NBRC 12816</strain>
    </source>
</reference>
<dbReference type="Gene3D" id="3.30.379.10">
    <property type="entry name" value="Chitobiase/beta-hexosaminidase domain 2-like"/>
    <property type="match status" value="1"/>
</dbReference>
<evidence type="ECO:0000313" key="2">
    <source>
        <dbReference type="EMBL" id="MDX2297026.1"/>
    </source>
</evidence>
<keyword evidence="3" id="KW-1185">Reference proteome</keyword>
<feature type="non-terminal residue" evidence="2">
    <location>
        <position position="99"/>
    </location>
</feature>
<dbReference type="Pfam" id="PF13432">
    <property type="entry name" value="TPR_16"/>
    <property type="match status" value="1"/>
</dbReference>
<protein>
    <submittedName>
        <fullName evidence="2">Tetratricopeptide repeat protein</fullName>
    </submittedName>
</protein>
<dbReference type="Proteomes" id="UP001278571">
    <property type="component" value="Unassembled WGS sequence"/>
</dbReference>
<dbReference type="SUPFAM" id="SSF48452">
    <property type="entry name" value="TPR-like"/>
    <property type="match status" value="1"/>
</dbReference>
<dbReference type="Gene3D" id="1.25.40.10">
    <property type="entry name" value="Tetratricopeptide repeat domain"/>
    <property type="match status" value="1"/>
</dbReference>
<keyword evidence="1" id="KW-0378">Hydrolase</keyword>
<dbReference type="RefSeq" id="WP_319013183.1">
    <property type="nucleotide sequence ID" value="NZ_JAWJZF010000516.1"/>
</dbReference>
<sequence>MTRFSTSFWTVGAQTLRQLLGPDAYRRAPLPGRTWALPYTEIADRPRFGWRGLLLDDGQYRRALPELRRLSADDPGNAQFRYDIALCLEQLGETAEALA</sequence>
<evidence type="ECO:0000313" key="3">
    <source>
        <dbReference type="Proteomes" id="UP001278571"/>
    </source>
</evidence>
<dbReference type="EMBL" id="JAWJZF010000516">
    <property type="protein sequence ID" value="MDX2297026.1"/>
    <property type="molecule type" value="Genomic_DNA"/>
</dbReference>
<proteinExistence type="predicted"/>
<name>A0ABU4KGZ1_9ACTN</name>
<evidence type="ECO:0000256" key="1">
    <source>
        <dbReference type="ARBA" id="ARBA00022801"/>
    </source>
</evidence>
<dbReference type="InterPro" id="IPR011990">
    <property type="entry name" value="TPR-like_helical_dom_sf"/>
</dbReference>
<accession>A0ABU4KGZ1</accession>
<organism evidence="2 3">
    <name type="scientific">Streptomyces roseolus</name>
    <dbReference type="NCBI Taxonomy" id="67358"/>
    <lineage>
        <taxon>Bacteria</taxon>
        <taxon>Bacillati</taxon>
        <taxon>Actinomycetota</taxon>
        <taxon>Actinomycetes</taxon>
        <taxon>Kitasatosporales</taxon>
        <taxon>Streptomycetaceae</taxon>
        <taxon>Streptomyces</taxon>
    </lineage>
</organism>